<comment type="caution">
    <text evidence="1">The sequence shown here is derived from an EMBL/GenBank/DDBJ whole genome shotgun (WGS) entry which is preliminary data.</text>
</comment>
<proteinExistence type="predicted"/>
<dbReference type="Proteomes" id="UP000783213">
    <property type="component" value="Unassembled WGS sequence"/>
</dbReference>
<accession>A0ABQ7ISV9</accession>
<organism evidence="1 2">
    <name type="scientific">Botrytis deweyae</name>
    <dbReference type="NCBI Taxonomy" id="2478750"/>
    <lineage>
        <taxon>Eukaryota</taxon>
        <taxon>Fungi</taxon>
        <taxon>Dikarya</taxon>
        <taxon>Ascomycota</taxon>
        <taxon>Pezizomycotina</taxon>
        <taxon>Leotiomycetes</taxon>
        <taxon>Helotiales</taxon>
        <taxon>Sclerotiniaceae</taxon>
        <taxon>Botrytis</taxon>
    </lineage>
</organism>
<dbReference type="EMBL" id="RCSX01000007">
    <property type="protein sequence ID" value="KAF7932880.1"/>
    <property type="molecule type" value="Genomic_DNA"/>
</dbReference>
<protein>
    <submittedName>
        <fullName evidence="1">Uncharacterized protein</fullName>
    </submittedName>
</protein>
<evidence type="ECO:0000313" key="2">
    <source>
        <dbReference type="Proteomes" id="UP000783213"/>
    </source>
</evidence>
<gene>
    <name evidence="1" type="ORF">EAE98_004179</name>
</gene>
<dbReference type="RefSeq" id="XP_038812272.1">
    <property type="nucleotide sequence ID" value="XM_038951799.1"/>
</dbReference>
<keyword evidence="2" id="KW-1185">Reference proteome</keyword>
<name>A0ABQ7ISV9_9HELO</name>
<reference evidence="1 2" key="1">
    <citation type="journal article" date="2020" name="Genome Biol. Evol.">
        <title>Comparative genomics of Sclerotiniaceae.</title>
        <authorList>
            <person name="Valero Jimenez C.A."/>
            <person name="Steentjes M."/>
            <person name="Scholten O.E."/>
            <person name="Van Kan J.A.L."/>
        </authorList>
    </citation>
    <scope>NUCLEOTIDE SEQUENCE [LARGE SCALE GENOMIC DNA]</scope>
    <source>
        <strain evidence="1 2">B1</strain>
    </source>
</reference>
<dbReference type="GeneID" id="62230953"/>
<sequence>MQPLPSPISNWKNEKFPSPLVRALPARRPQMSESDSYLLVDLSGTNHAPWLEPGMERCGLMAKNTFITPEGGTQSTKHQVCNLYTSYGCEISTQCRIKPHIEMTNVRKYTSLLRIHYHGKILIGDVEKG</sequence>
<evidence type="ECO:0000313" key="1">
    <source>
        <dbReference type="EMBL" id="KAF7932880.1"/>
    </source>
</evidence>